<dbReference type="AlphaFoldDB" id="A0A369UTL2"/>
<keyword evidence="2" id="KW-1003">Cell membrane</keyword>
<dbReference type="InterPro" id="IPR003838">
    <property type="entry name" value="ABC3_permease_C"/>
</dbReference>
<evidence type="ECO:0000256" key="2">
    <source>
        <dbReference type="ARBA" id="ARBA00022475"/>
    </source>
</evidence>
<evidence type="ECO:0000256" key="4">
    <source>
        <dbReference type="ARBA" id="ARBA00022989"/>
    </source>
</evidence>
<evidence type="ECO:0000256" key="3">
    <source>
        <dbReference type="ARBA" id="ARBA00022692"/>
    </source>
</evidence>
<comment type="similarity">
    <text evidence="6">Belongs to the ABC-4 integral membrane protein family.</text>
</comment>
<feature type="transmembrane region" description="Helical" evidence="7">
    <location>
        <begin position="348"/>
        <end position="368"/>
    </location>
</feature>
<feature type="transmembrane region" description="Helical" evidence="7">
    <location>
        <begin position="380"/>
        <end position="400"/>
    </location>
</feature>
<comment type="subcellular location">
    <subcellularLocation>
        <location evidence="1">Cell membrane</location>
        <topology evidence="1">Multi-pass membrane protein</topology>
    </subcellularLocation>
</comment>
<dbReference type="Pfam" id="PF02687">
    <property type="entry name" value="FtsX"/>
    <property type="match status" value="1"/>
</dbReference>
<gene>
    <name evidence="10" type="ORF">DVJ77_05355</name>
</gene>
<feature type="domain" description="MacB-like periplasmic core" evidence="9">
    <location>
        <begin position="34"/>
        <end position="255"/>
    </location>
</feature>
<keyword evidence="3 7" id="KW-0812">Transmembrane</keyword>
<dbReference type="Pfam" id="PF12704">
    <property type="entry name" value="MacB_PCD"/>
    <property type="match status" value="1"/>
</dbReference>
<evidence type="ECO:0000256" key="5">
    <source>
        <dbReference type="ARBA" id="ARBA00023136"/>
    </source>
</evidence>
<evidence type="ECO:0000313" key="11">
    <source>
        <dbReference type="Proteomes" id="UP000253782"/>
    </source>
</evidence>
<keyword evidence="5 7" id="KW-0472">Membrane</keyword>
<organism evidence="10 11">
    <name type="scientific">Dyella tabacisoli</name>
    <dbReference type="NCBI Taxonomy" id="2282381"/>
    <lineage>
        <taxon>Bacteria</taxon>
        <taxon>Pseudomonadati</taxon>
        <taxon>Pseudomonadota</taxon>
        <taxon>Gammaproteobacteria</taxon>
        <taxon>Lysobacterales</taxon>
        <taxon>Rhodanobacteraceae</taxon>
        <taxon>Dyella</taxon>
    </lineage>
</organism>
<dbReference type="GO" id="GO:0005886">
    <property type="term" value="C:plasma membrane"/>
    <property type="evidence" value="ECO:0007669"/>
    <property type="project" value="UniProtKB-SubCell"/>
</dbReference>
<dbReference type="InterPro" id="IPR050250">
    <property type="entry name" value="Macrolide_Exporter_MacB"/>
</dbReference>
<evidence type="ECO:0000313" key="10">
    <source>
        <dbReference type="EMBL" id="RDD82940.1"/>
    </source>
</evidence>
<evidence type="ECO:0000256" key="1">
    <source>
        <dbReference type="ARBA" id="ARBA00004651"/>
    </source>
</evidence>
<comment type="caution">
    <text evidence="10">The sequence shown here is derived from an EMBL/GenBank/DDBJ whole genome shotgun (WGS) entry which is preliminary data.</text>
</comment>
<evidence type="ECO:0000256" key="7">
    <source>
        <dbReference type="SAM" id="Phobius"/>
    </source>
</evidence>
<feature type="transmembrane region" description="Helical" evidence="7">
    <location>
        <begin position="292"/>
        <end position="319"/>
    </location>
</feature>
<evidence type="ECO:0000259" key="9">
    <source>
        <dbReference type="Pfam" id="PF12704"/>
    </source>
</evidence>
<protein>
    <submittedName>
        <fullName evidence="10">Peptide ABC transporter permease</fullName>
    </submittedName>
</protein>
<evidence type="ECO:0000256" key="6">
    <source>
        <dbReference type="ARBA" id="ARBA00038076"/>
    </source>
</evidence>
<sequence length="417" mass="45576">MSVSPILSALRRHKAGVVLIGLQIALTLAIVCNAIFIIGERIERMNRPTGIVERDLFLIQQAWVNAPSEEIEGSSQKLGAMQQEDLLALRQLADVESVAPTTSMPLLDSSWNEGIRLDPEQQQQTARVSFYLGDEQLLPTLGLRLVAGRTFTSADILHQGLRDIRQPPVVIVTKAIADLLFPHGDAVGKVVYLAGTHKPITIIGVVERLQVPGLNRWTASFAYNSVVLPIQREGFFAFYAVRAKPGRLQAAMQAAPAALYKVNPLRVFADIKTPAQSFAAIRARAYRDDIGMAILMGAVCLILLGVTAAGIVGLTSFWVGQRQHQIGIRRALGARRIDILRYFQTENLLIASGGAMVGLVLAFILNLWLIRHYEMSRMPLIYVLTGVVAVLVLGQLAVFVPARRASMVPPVVATRSV</sequence>
<dbReference type="PANTHER" id="PTHR30572:SF4">
    <property type="entry name" value="ABC TRANSPORTER PERMEASE YTRF"/>
    <property type="match status" value="1"/>
</dbReference>
<dbReference type="PANTHER" id="PTHR30572">
    <property type="entry name" value="MEMBRANE COMPONENT OF TRANSPORTER-RELATED"/>
    <property type="match status" value="1"/>
</dbReference>
<feature type="transmembrane region" description="Helical" evidence="7">
    <location>
        <begin position="15"/>
        <end position="38"/>
    </location>
</feature>
<dbReference type="GO" id="GO:0022857">
    <property type="term" value="F:transmembrane transporter activity"/>
    <property type="evidence" value="ECO:0007669"/>
    <property type="project" value="TreeGrafter"/>
</dbReference>
<dbReference type="RefSeq" id="WP_114844450.1">
    <property type="nucleotide sequence ID" value="NZ_JBHSPE010000001.1"/>
</dbReference>
<evidence type="ECO:0000259" key="8">
    <source>
        <dbReference type="Pfam" id="PF02687"/>
    </source>
</evidence>
<dbReference type="EMBL" id="QQAH01000003">
    <property type="protein sequence ID" value="RDD82940.1"/>
    <property type="molecule type" value="Genomic_DNA"/>
</dbReference>
<name>A0A369UTL2_9GAMM</name>
<keyword evidence="11" id="KW-1185">Reference proteome</keyword>
<feature type="domain" description="ABC3 transporter permease C-terminal" evidence="8">
    <location>
        <begin position="300"/>
        <end position="406"/>
    </location>
</feature>
<dbReference type="InterPro" id="IPR025857">
    <property type="entry name" value="MacB_PCD"/>
</dbReference>
<dbReference type="OrthoDB" id="9770036at2"/>
<accession>A0A369UTL2</accession>
<proteinExistence type="inferred from homology"/>
<keyword evidence="4 7" id="KW-1133">Transmembrane helix</keyword>
<reference evidence="10 11" key="1">
    <citation type="submission" date="2018-07" db="EMBL/GenBank/DDBJ databases">
        <title>Dyella tabacisoli L4-6T, whole genome shotgun sequence.</title>
        <authorList>
            <person name="Zhou X.-K."/>
            <person name="Li W.-J."/>
            <person name="Duan Y.-Q."/>
        </authorList>
    </citation>
    <scope>NUCLEOTIDE SEQUENCE [LARGE SCALE GENOMIC DNA]</scope>
    <source>
        <strain evidence="10 11">L4-6</strain>
    </source>
</reference>
<dbReference type="Proteomes" id="UP000253782">
    <property type="component" value="Unassembled WGS sequence"/>
</dbReference>